<dbReference type="PANTHER" id="PTHR22028:SF5">
    <property type="entry name" value="COILED-COIL DOMAIN-CONTAINING PROTEIN 191"/>
    <property type="match status" value="1"/>
</dbReference>
<dbReference type="InterPro" id="IPR052270">
    <property type="entry name" value="CACF_protein"/>
</dbReference>
<feature type="compositionally biased region" description="Basic and acidic residues" evidence="2">
    <location>
        <begin position="416"/>
        <end position="427"/>
    </location>
</feature>
<proteinExistence type="predicted"/>
<evidence type="ECO:0000313" key="3">
    <source>
        <dbReference type="EMBL" id="KAK3107858.1"/>
    </source>
</evidence>
<evidence type="ECO:0000256" key="2">
    <source>
        <dbReference type="SAM" id="MobiDB-lite"/>
    </source>
</evidence>
<organism evidence="3 4">
    <name type="scientific">Pinctada imbricata</name>
    <name type="common">Atlantic pearl-oyster</name>
    <name type="synonym">Pinctada martensii</name>
    <dbReference type="NCBI Taxonomy" id="66713"/>
    <lineage>
        <taxon>Eukaryota</taxon>
        <taxon>Metazoa</taxon>
        <taxon>Spiralia</taxon>
        <taxon>Lophotrochozoa</taxon>
        <taxon>Mollusca</taxon>
        <taxon>Bivalvia</taxon>
        <taxon>Autobranchia</taxon>
        <taxon>Pteriomorphia</taxon>
        <taxon>Pterioida</taxon>
        <taxon>Pterioidea</taxon>
        <taxon>Pteriidae</taxon>
        <taxon>Pinctada</taxon>
    </lineage>
</organism>
<gene>
    <name evidence="3" type="ORF">FSP39_023636</name>
</gene>
<comment type="caution">
    <text evidence="3">The sequence shown here is derived from an EMBL/GenBank/DDBJ whole genome shotgun (WGS) entry which is preliminary data.</text>
</comment>
<protein>
    <submittedName>
        <fullName evidence="3">Uncharacterized protein</fullName>
    </submittedName>
</protein>
<feature type="coiled-coil region" evidence="1">
    <location>
        <begin position="535"/>
        <end position="562"/>
    </location>
</feature>
<accession>A0AA88YL85</accession>
<feature type="region of interest" description="Disordered" evidence="2">
    <location>
        <begin position="411"/>
        <end position="475"/>
    </location>
</feature>
<feature type="compositionally biased region" description="Basic and acidic residues" evidence="2">
    <location>
        <begin position="691"/>
        <end position="718"/>
    </location>
</feature>
<dbReference type="AlphaFoldDB" id="A0AA88YL85"/>
<name>A0AA88YL85_PINIB</name>
<feature type="compositionally biased region" description="Polar residues" evidence="2">
    <location>
        <begin position="613"/>
        <end position="627"/>
    </location>
</feature>
<feature type="region of interest" description="Disordered" evidence="2">
    <location>
        <begin position="147"/>
        <end position="188"/>
    </location>
</feature>
<dbReference type="EMBL" id="VSWD01000002">
    <property type="protein sequence ID" value="KAK3107858.1"/>
    <property type="molecule type" value="Genomic_DNA"/>
</dbReference>
<evidence type="ECO:0000313" key="4">
    <source>
        <dbReference type="Proteomes" id="UP001186944"/>
    </source>
</evidence>
<feature type="compositionally biased region" description="Low complexity" evidence="2">
    <location>
        <begin position="670"/>
        <end position="685"/>
    </location>
</feature>
<keyword evidence="1" id="KW-0175">Coiled coil</keyword>
<keyword evidence="4" id="KW-1185">Reference proteome</keyword>
<evidence type="ECO:0000256" key="1">
    <source>
        <dbReference type="SAM" id="Coils"/>
    </source>
</evidence>
<dbReference type="Proteomes" id="UP001186944">
    <property type="component" value="Unassembled WGS sequence"/>
</dbReference>
<feature type="compositionally biased region" description="Basic and acidic residues" evidence="2">
    <location>
        <begin position="161"/>
        <end position="188"/>
    </location>
</feature>
<sequence>MATEQVFGSDHKRPGGGRKAGRTAALKTTEQLREHDSALTEAHELLSQWMEEKVNLSVPDSDYNDNALHQRALQGEVKREWDHLLENNYDEESLYRIRKTEKEEDPYAFLDKMDEASAVDSIIQHMLNKKVVKDTFTEDLGLNEWTKHKDPRTKMQLRHQQVKENREKREKELERKRKDQQAKKDALHQAKQIVLREERDKVMKAKREDMEIKKEMAKIRKEMQEERRRAEEEKHRERMKKELIEQEARLHVDQEDTETLRHEMERQKTAEERQRQLVMRLGEIEARQHANNLKILQRHFSAWYNVVLERRIQMGKARALADWRLILRAWNAWKSYCRSRAMEVEARLHQQDVIQTQRKNQLAGCHHRESLLRKYFVAWQQWVKQEQDRKELEHAQEKTRNKMAALLEAAASGKLNTERSEGGDTTRVKSARGRATNSELDEFFDNQPRRPMTSLSLASPSFTNQKSAQRDVRQSRIPTEAWQVSRKHLNLTTEEMTEMGGDDQSEHSDVKIRKRFGTQPWMNTKYVTNNFENRHNAQQKILKDQQRQLQEQKKMIEELRFQQQQQMLTQQAKNLQEIQTLIENQPLSDVTLPAQETVVYKGVKKASLHVDNDANSGTGQDSKTSPSAAKKVVNKTVTISEPNTEAQGTGSKGNVTNRTELSHGGVTERSTATSAASTSTKSNTKYLNQLKKMEDRAAERARLKAERDEKRRKAEEERLEKLRQEEEELKKREEDEKRARIEAYREKKRLEKQKEIDKQQREEKLRQQTIMADAHYLRSLLKYKGMVRFKTLVEMSRQYEVKADRHYKLRLKRSVFREWHQNVQDIILDKEKLADKMYQYLLIKHCFNNWRKVKHHIAILEGRAKRYYQRNIKSKIFQAWYEWAMEEKIRSYDNNKKAEEHYQWLLLSRSFKTWRIYPEEKRKEKDREKRRQAMREAVAALIPDFEGMSPRRSNDNS</sequence>
<feature type="region of interest" description="Disordered" evidence="2">
    <location>
        <begin position="610"/>
        <end position="718"/>
    </location>
</feature>
<feature type="region of interest" description="Disordered" evidence="2">
    <location>
        <begin position="1"/>
        <end position="24"/>
    </location>
</feature>
<reference evidence="3" key="1">
    <citation type="submission" date="2019-08" db="EMBL/GenBank/DDBJ databases">
        <title>The improved chromosome-level genome for the pearl oyster Pinctada fucata martensii using PacBio sequencing and Hi-C.</title>
        <authorList>
            <person name="Zheng Z."/>
        </authorList>
    </citation>
    <scope>NUCLEOTIDE SEQUENCE</scope>
    <source>
        <strain evidence="3">ZZ-2019</strain>
        <tissue evidence="3">Adductor muscle</tissue>
    </source>
</reference>
<dbReference type="PANTHER" id="PTHR22028">
    <property type="entry name" value="SFI1 SPINDLE BODY DOMAIN-CONTAINING PROTEIN-RELATED"/>
    <property type="match status" value="1"/>
</dbReference>
<feature type="compositionally biased region" description="Polar residues" evidence="2">
    <location>
        <begin position="453"/>
        <end position="467"/>
    </location>
</feature>
<feature type="compositionally biased region" description="Polar residues" evidence="2">
    <location>
        <begin position="635"/>
        <end position="659"/>
    </location>
</feature>